<proteinExistence type="predicted"/>
<evidence type="ECO:0000313" key="2">
    <source>
        <dbReference type="EMBL" id="KIO27921.1"/>
    </source>
</evidence>
<evidence type="ECO:0000259" key="1">
    <source>
        <dbReference type="Pfam" id="PF13592"/>
    </source>
</evidence>
<accession>A0A0C3QKK8</accession>
<sequence length="61" mass="6819">MLDELPEHLEQQQGKQVSISTIEQTLKQVGYALKKITPVAIEQNEDVCQAFACVIGQYEAL</sequence>
<organism evidence="2 3">
    <name type="scientific">Tulasnella calospora MUT 4182</name>
    <dbReference type="NCBI Taxonomy" id="1051891"/>
    <lineage>
        <taxon>Eukaryota</taxon>
        <taxon>Fungi</taxon>
        <taxon>Dikarya</taxon>
        <taxon>Basidiomycota</taxon>
        <taxon>Agaricomycotina</taxon>
        <taxon>Agaricomycetes</taxon>
        <taxon>Cantharellales</taxon>
        <taxon>Tulasnellaceae</taxon>
        <taxon>Tulasnella</taxon>
    </lineage>
</organism>
<reference evidence="2 3" key="1">
    <citation type="submission" date="2014-04" db="EMBL/GenBank/DDBJ databases">
        <authorList>
            <consortium name="DOE Joint Genome Institute"/>
            <person name="Kuo A."/>
            <person name="Girlanda M."/>
            <person name="Perotto S."/>
            <person name="Kohler A."/>
            <person name="Nagy L.G."/>
            <person name="Floudas D."/>
            <person name="Copeland A."/>
            <person name="Barry K.W."/>
            <person name="Cichocki N."/>
            <person name="Veneault-Fourrey C."/>
            <person name="LaButti K."/>
            <person name="Lindquist E.A."/>
            <person name="Lipzen A."/>
            <person name="Lundell T."/>
            <person name="Morin E."/>
            <person name="Murat C."/>
            <person name="Sun H."/>
            <person name="Tunlid A."/>
            <person name="Henrissat B."/>
            <person name="Grigoriev I.V."/>
            <person name="Hibbett D.S."/>
            <person name="Martin F."/>
            <person name="Nordberg H.P."/>
            <person name="Cantor M.N."/>
            <person name="Hua S.X."/>
        </authorList>
    </citation>
    <scope>NUCLEOTIDE SEQUENCE [LARGE SCALE GENOMIC DNA]</scope>
    <source>
        <strain evidence="2 3">MUT 4182</strain>
    </source>
</reference>
<dbReference type="Pfam" id="PF13592">
    <property type="entry name" value="HTH_33"/>
    <property type="match status" value="1"/>
</dbReference>
<dbReference type="HOGENOM" id="CLU_2924429_0_0_1"/>
<reference evidence="3" key="2">
    <citation type="submission" date="2015-01" db="EMBL/GenBank/DDBJ databases">
        <title>Evolutionary Origins and Diversification of the Mycorrhizal Mutualists.</title>
        <authorList>
            <consortium name="DOE Joint Genome Institute"/>
            <consortium name="Mycorrhizal Genomics Consortium"/>
            <person name="Kohler A."/>
            <person name="Kuo A."/>
            <person name="Nagy L.G."/>
            <person name="Floudas D."/>
            <person name="Copeland A."/>
            <person name="Barry K.W."/>
            <person name="Cichocki N."/>
            <person name="Veneault-Fourrey C."/>
            <person name="LaButti K."/>
            <person name="Lindquist E.A."/>
            <person name="Lipzen A."/>
            <person name="Lundell T."/>
            <person name="Morin E."/>
            <person name="Murat C."/>
            <person name="Riley R."/>
            <person name="Ohm R."/>
            <person name="Sun H."/>
            <person name="Tunlid A."/>
            <person name="Henrissat B."/>
            <person name="Grigoriev I.V."/>
            <person name="Hibbett D.S."/>
            <person name="Martin F."/>
        </authorList>
    </citation>
    <scope>NUCLEOTIDE SEQUENCE [LARGE SCALE GENOMIC DNA]</scope>
    <source>
        <strain evidence="3">MUT 4182</strain>
    </source>
</reference>
<gene>
    <name evidence="2" type="ORF">M407DRAFT_22833</name>
</gene>
<dbReference type="InterPro" id="IPR025959">
    <property type="entry name" value="Winged_HTH_dom"/>
</dbReference>
<dbReference type="Proteomes" id="UP000054248">
    <property type="component" value="Unassembled WGS sequence"/>
</dbReference>
<protein>
    <recommendedName>
        <fullName evidence="1">Winged helix-turn helix domain-containing protein</fullName>
    </recommendedName>
</protein>
<dbReference type="EMBL" id="KN823001">
    <property type="protein sequence ID" value="KIO27921.1"/>
    <property type="molecule type" value="Genomic_DNA"/>
</dbReference>
<evidence type="ECO:0000313" key="3">
    <source>
        <dbReference type="Proteomes" id="UP000054248"/>
    </source>
</evidence>
<feature type="domain" description="Winged helix-turn helix" evidence="1">
    <location>
        <begin position="4"/>
        <end position="51"/>
    </location>
</feature>
<name>A0A0C3QKK8_9AGAM</name>
<dbReference type="AlphaFoldDB" id="A0A0C3QKK8"/>
<dbReference type="OrthoDB" id="3203937at2759"/>
<keyword evidence="3" id="KW-1185">Reference proteome</keyword>